<name>A0AA38NSL2_9AGAR</name>
<dbReference type="Gene3D" id="3.80.10.10">
    <property type="entry name" value="Ribonuclease Inhibitor"/>
    <property type="match status" value="1"/>
</dbReference>
<protein>
    <submittedName>
        <fullName evidence="1">Uncharacterized protein</fullName>
    </submittedName>
</protein>
<gene>
    <name evidence="1" type="ORF">GGU10DRAFT_340666</name>
</gene>
<evidence type="ECO:0000313" key="1">
    <source>
        <dbReference type="EMBL" id="KAJ3790387.1"/>
    </source>
</evidence>
<dbReference type="AlphaFoldDB" id="A0AA38NSL2"/>
<sequence length="466" mass="53048">MSLPNELLHSIIEYLAYIPKLPNSPSKSQLKCASPELLALSVTNWRLRRICLHFLFANIKIRHIKDARRLEDSSLVLFEKFTKLLAIAHFSRSEEDDQILYPILPCMKRLEWVELRFCSARGDLLKAILALPSVSTVLVEQLPDASLHDNLSKVLYEGTSTTTTLSPDLERRLGQGMRLGRLEVLGPELLDDDFGQRHFAGLEELRLSMRRYPVSFSWLSALSLTHSSLKEVWLIDDNRHYFRRHTPIFISSFVEESQRQDLSKNYIIKRVGLRRGTGQCSQDWCVMSLTIFTTFASTSLVEILTLVSTSFPNLETLTLDLDSHKATYDVDDLAAVLSRCSSLRVLFLHNVFKRLRFGSRCLPTVCRANSTSTLDILAARAASGLSMFTSRVVKKVLSLDTIYIYDMGYEYEKFGSGQRWYLVGWLHVLNGNRDVDGTVRCKNGTGHCNVRLGTKMISRGFGMESY</sequence>
<organism evidence="1 2">
    <name type="scientific">Lentinula aff. detonsa</name>
    <dbReference type="NCBI Taxonomy" id="2804958"/>
    <lineage>
        <taxon>Eukaryota</taxon>
        <taxon>Fungi</taxon>
        <taxon>Dikarya</taxon>
        <taxon>Basidiomycota</taxon>
        <taxon>Agaricomycotina</taxon>
        <taxon>Agaricomycetes</taxon>
        <taxon>Agaricomycetidae</taxon>
        <taxon>Agaricales</taxon>
        <taxon>Marasmiineae</taxon>
        <taxon>Omphalotaceae</taxon>
        <taxon>Lentinula</taxon>
    </lineage>
</organism>
<keyword evidence="2" id="KW-1185">Reference proteome</keyword>
<dbReference type="InterPro" id="IPR032675">
    <property type="entry name" value="LRR_dom_sf"/>
</dbReference>
<dbReference type="Proteomes" id="UP001163798">
    <property type="component" value="Unassembled WGS sequence"/>
</dbReference>
<dbReference type="EMBL" id="MU793250">
    <property type="protein sequence ID" value="KAJ3790387.1"/>
    <property type="molecule type" value="Genomic_DNA"/>
</dbReference>
<accession>A0AA38NSL2</accession>
<proteinExistence type="predicted"/>
<comment type="caution">
    <text evidence="1">The sequence shown here is derived from an EMBL/GenBank/DDBJ whole genome shotgun (WGS) entry which is preliminary data.</text>
</comment>
<evidence type="ECO:0000313" key="2">
    <source>
        <dbReference type="Proteomes" id="UP001163798"/>
    </source>
</evidence>
<reference evidence="1" key="1">
    <citation type="submission" date="2022-08" db="EMBL/GenBank/DDBJ databases">
        <authorList>
            <consortium name="DOE Joint Genome Institute"/>
            <person name="Min B."/>
            <person name="Riley R."/>
            <person name="Sierra-Patev S."/>
            <person name="Naranjo-Ortiz M."/>
            <person name="Looney B."/>
            <person name="Konkel Z."/>
            <person name="Slot J.C."/>
            <person name="Sakamoto Y."/>
            <person name="Steenwyk J.L."/>
            <person name="Rokas A."/>
            <person name="Carro J."/>
            <person name="Camarero S."/>
            <person name="Ferreira P."/>
            <person name="Molpeceres G."/>
            <person name="Ruiz-Duenas F.J."/>
            <person name="Serrano A."/>
            <person name="Henrissat B."/>
            <person name="Drula E."/>
            <person name="Hughes K.W."/>
            <person name="Mata J.L."/>
            <person name="Ishikawa N.K."/>
            <person name="Vargas-Isla R."/>
            <person name="Ushijima S."/>
            <person name="Smith C.A."/>
            <person name="Ahrendt S."/>
            <person name="Andreopoulos W."/>
            <person name="He G."/>
            <person name="Labutti K."/>
            <person name="Lipzen A."/>
            <person name="Ng V."/>
            <person name="Sandor L."/>
            <person name="Barry K."/>
            <person name="Martinez A.T."/>
            <person name="Xiao Y."/>
            <person name="Gibbons J.G."/>
            <person name="Terashima K."/>
            <person name="Hibbett D.S."/>
            <person name="Grigoriev I.V."/>
        </authorList>
    </citation>
    <scope>NUCLEOTIDE SEQUENCE</scope>
    <source>
        <strain evidence="1">TFB10291</strain>
    </source>
</reference>